<organism evidence="1 2">
    <name type="scientific">Brassica campestris</name>
    <name type="common">Field mustard</name>
    <dbReference type="NCBI Taxonomy" id="3711"/>
    <lineage>
        <taxon>Eukaryota</taxon>
        <taxon>Viridiplantae</taxon>
        <taxon>Streptophyta</taxon>
        <taxon>Embryophyta</taxon>
        <taxon>Tracheophyta</taxon>
        <taxon>Spermatophyta</taxon>
        <taxon>Magnoliopsida</taxon>
        <taxon>eudicotyledons</taxon>
        <taxon>Gunneridae</taxon>
        <taxon>Pentapetalae</taxon>
        <taxon>rosids</taxon>
        <taxon>malvids</taxon>
        <taxon>Brassicales</taxon>
        <taxon>Brassicaceae</taxon>
        <taxon>Brassiceae</taxon>
        <taxon>Brassica</taxon>
    </lineage>
</organism>
<dbReference type="AlphaFoldDB" id="M4FCF1"/>
<keyword evidence="2" id="KW-1185">Reference proteome</keyword>
<sequence>MDYEATNSVAIRHVDPDAGNDTQLFDLCSNEKNNYKTFTGVYLFLPPACWLNQAIAREVSAVNQLGIEVILGYIFDLTAIG</sequence>
<evidence type="ECO:0000313" key="2">
    <source>
        <dbReference type="Proteomes" id="UP000011750"/>
    </source>
</evidence>
<dbReference type="HOGENOM" id="CLU_2577212_0_0_1"/>
<protein>
    <submittedName>
        <fullName evidence="1">Uncharacterized protein</fullName>
    </submittedName>
</protein>
<reference evidence="1 2" key="1">
    <citation type="journal article" date="2011" name="Nat. Genet.">
        <title>The genome of the mesopolyploid crop species Brassica rapa.</title>
        <authorList>
            <consortium name="Brassica rapa Genome Sequencing Project Consortium"/>
            <person name="Wang X."/>
            <person name="Wang H."/>
            <person name="Wang J."/>
            <person name="Sun R."/>
            <person name="Wu J."/>
            <person name="Liu S."/>
            <person name="Bai Y."/>
            <person name="Mun J.H."/>
            <person name="Bancroft I."/>
            <person name="Cheng F."/>
            <person name="Huang S."/>
            <person name="Li X."/>
            <person name="Hua W."/>
            <person name="Wang J."/>
            <person name="Wang X."/>
            <person name="Freeling M."/>
            <person name="Pires J.C."/>
            <person name="Paterson A.H."/>
            <person name="Chalhoub B."/>
            <person name="Wang B."/>
            <person name="Hayward A."/>
            <person name="Sharpe A.G."/>
            <person name="Park B.S."/>
            <person name="Weisshaar B."/>
            <person name="Liu B."/>
            <person name="Li B."/>
            <person name="Liu B."/>
            <person name="Tong C."/>
            <person name="Song C."/>
            <person name="Duran C."/>
            <person name="Peng C."/>
            <person name="Geng C."/>
            <person name="Koh C."/>
            <person name="Lin C."/>
            <person name="Edwards D."/>
            <person name="Mu D."/>
            <person name="Shen D."/>
            <person name="Soumpourou E."/>
            <person name="Li F."/>
            <person name="Fraser F."/>
            <person name="Conant G."/>
            <person name="Lassalle G."/>
            <person name="King G.J."/>
            <person name="Bonnema G."/>
            <person name="Tang H."/>
            <person name="Wang H."/>
            <person name="Belcram H."/>
            <person name="Zhou H."/>
            <person name="Hirakawa H."/>
            <person name="Abe H."/>
            <person name="Guo H."/>
            <person name="Wang H."/>
            <person name="Jin H."/>
            <person name="Parkin I.A."/>
            <person name="Batley J."/>
            <person name="Kim J.S."/>
            <person name="Just J."/>
            <person name="Li J."/>
            <person name="Xu J."/>
            <person name="Deng J."/>
            <person name="Kim J.A."/>
            <person name="Li J."/>
            <person name="Yu J."/>
            <person name="Meng J."/>
            <person name="Wang J."/>
            <person name="Min J."/>
            <person name="Poulain J."/>
            <person name="Wang J."/>
            <person name="Hatakeyama K."/>
            <person name="Wu K."/>
            <person name="Wang L."/>
            <person name="Fang L."/>
            <person name="Trick M."/>
            <person name="Links M.G."/>
            <person name="Zhao M."/>
            <person name="Jin M."/>
            <person name="Ramchiary N."/>
            <person name="Drou N."/>
            <person name="Berkman P.J."/>
            <person name="Cai Q."/>
            <person name="Huang Q."/>
            <person name="Li R."/>
            <person name="Tabata S."/>
            <person name="Cheng S."/>
            <person name="Zhang S."/>
            <person name="Zhang S."/>
            <person name="Huang S."/>
            <person name="Sato S."/>
            <person name="Sun S."/>
            <person name="Kwon S.J."/>
            <person name="Choi S.R."/>
            <person name="Lee T.H."/>
            <person name="Fan W."/>
            <person name="Zhao X."/>
            <person name="Tan X."/>
            <person name="Xu X."/>
            <person name="Wang Y."/>
            <person name="Qiu Y."/>
            <person name="Yin Y."/>
            <person name="Li Y."/>
            <person name="Du Y."/>
            <person name="Liao Y."/>
            <person name="Lim Y."/>
            <person name="Narusaka Y."/>
            <person name="Wang Y."/>
            <person name="Wang Z."/>
            <person name="Li Z."/>
            <person name="Wang Z."/>
            <person name="Xiong Z."/>
            <person name="Zhang Z."/>
        </authorList>
    </citation>
    <scope>NUCLEOTIDE SEQUENCE [LARGE SCALE GENOMIC DNA]</scope>
    <source>
        <strain evidence="1 2">cv. Chiifu-401-42</strain>
    </source>
</reference>
<dbReference type="Proteomes" id="UP000011750">
    <property type="component" value="Chromosome A03"/>
</dbReference>
<proteinExistence type="predicted"/>
<dbReference type="Gramene" id="Bra038770.1">
    <property type="protein sequence ID" value="Bra038770.1-P"/>
    <property type="gene ID" value="Bra038770"/>
</dbReference>
<dbReference type="EnsemblPlants" id="Bra038770.1">
    <property type="protein sequence ID" value="Bra038770.1-P"/>
    <property type="gene ID" value="Bra038770"/>
</dbReference>
<evidence type="ECO:0000313" key="1">
    <source>
        <dbReference type="EnsemblPlants" id="Bra038770.1-P"/>
    </source>
</evidence>
<dbReference type="InParanoid" id="M4FCF1"/>
<reference evidence="1 2" key="2">
    <citation type="journal article" date="2018" name="Hortic Res">
        <title>Improved Brassica rapa reference genome by single-molecule sequencing and chromosome conformation capture technologies.</title>
        <authorList>
            <person name="Zhang L."/>
            <person name="Cai X."/>
            <person name="Wu J."/>
            <person name="Liu M."/>
            <person name="Grob S."/>
            <person name="Cheng F."/>
            <person name="Liang J."/>
            <person name="Cai C."/>
            <person name="Liu Z."/>
            <person name="Liu B."/>
            <person name="Wang F."/>
            <person name="Li S."/>
            <person name="Liu F."/>
            <person name="Li X."/>
            <person name="Cheng L."/>
            <person name="Yang W."/>
            <person name="Li M.H."/>
            <person name="Grossniklaus U."/>
            <person name="Zheng H."/>
            <person name="Wang X."/>
        </authorList>
    </citation>
    <scope>NUCLEOTIDE SEQUENCE [LARGE SCALE GENOMIC DNA]</scope>
    <source>
        <strain evidence="1 2">cv. Chiifu-401-42</strain>
    </source>
</reference>
<reference evidence="1" key="3">
    <citation type="submission" date="2023-03" db="UniProtKB">
        <authorList>
            <consortium name="EnsemblPlants"/>
        </authorList>
    </citation>
    <scope>IDENTIFICATION</scope>
    <source>
        <strain evidence="1">cv. Chiifu-401-42</strain>
    </source>
</reference>
<accession>M4FCF1</accession>
<name>M4FCF1_BRACM</name>